<protein>
    <recommendedName>
        <fullName evidence="3">Glycosyltransferase 2-like domain-containing protein</fullName>
    </recommendedName>
</protein>
<sequence>MNQSELISVIVPVYKVEAYLDRCVQSIVDQTYRNLEIILVDDGSPDNCSAICDAWTAKDSRIKVIHKKNGGSGQARNVALDIAEGQYVGFVDSDDYIAPHMYEHLLHFMTENVDIVECNYKETSDDYMLFDEENNWIYQEYTARDALSYHINDTLFRQIIWNKLYRNQTIDNIRFPVGNRIDDEFWTYRVIANARKLVHTSCNMYAYRQQPESVMHGSFSLHRLQAVDAKCQRLKLLQERFPELLSQARINLWYTCLYMGQMSLLHMRADEQAKVFEKLYVTRKQYPLTNNDKRSLPLKQRVWAILSDVSFVTACKLRNCLKIGV</sequence>
<name>A0A252F5T4_9FIRM</name>
<proteinExistence type="predicted"/>
<dbReference type="SUPFAM" id="SSF53448">
    <property type="entry name" value="Nucleotide-diphospho-sugar transferases"/>
    <property type="match status" value="1"/>
</dbReference>
<evidence type="ECO:0000313" key="5">
    <source>
        <dbReference type="Proteomes" id="UP000194903"/>
    </source>
</evidence>
<dbReference type="Pfam" id="PF00535">
    <property type="entry name" value="Glycos_transf_2"/>
    <property type="match status" value="1"/>
</dbReference>
<evidence type="ECO:0000256" key="1">
    <source>
        <dbReference type="ARBA" id="ARBA00022676"/>
    </source>
</evidence>
<dbReference type="InterPro" id="IPR029044">
    <property type="entry name" value="Nucleotide-diphossugar_trans"/>
</dbReference>
<dbReference type="InterPro" id="IPR001173">
    <property type="entry name" value="Glyco_trans_2-like"/>
</dbReference>
<keyword evidence="5" id="KW-1185">Reference proteome</keyword>
<evidence type="ECO:0000313" key="4">
    <source>
        <dbReference type="EMBL" id="OUM21139.1"/>
    </source>
</evidence>
<evidence type="ECO:0000256" key="2">
    <source>
        <dbReference type="ARBA" id="ARBA00022679"/>
    </source>
</evidence>
<evidence type="ECO:0000259" key="3">
    <source>
        <dbReference type="Pfam" id="PF00535"/>
    </source>
</evidence>
<dbReference type="GO" id="GO:0016757">
    <property type="term" value="F:glycosyltransferase activity"/>
    <property type="evidence" value="ECO:0007669"/>
    <property type="project" value="UniProtKB-KW"/>
</dbReference>
<dbReference type="AlphaFoldDB" id="A0A252F5T4"/>
<dbReference type="RefSeq" id="WP_087017883.1">
    <property type="nucleotide sequence ID" value="NZ_NHOC01000003.1"/>
</dbReference>
<reference evidence="4 5" key="1">
    <citation type="submission" date="2017-05" db="EMBL/GenBank/DDBJ databases">
        <title>Butyricicoccus porcorum sp. nov. a butyrate-producing bacterium from the swine intestinal tract.</title>
        <authorList>
            <person name="Trachsel J."/>
            <person name="Humphrey S."/>
            <person name="Allen H.K."/>
        </authorList>
    </citation>
    <scope>NUCLEOTIDE SEQUENCE [LARGE SCALE GENOMIC DNA]</scope>
    <source>
        <strain evidence="4">BB10</strain>
    </source>
</reference>
<dbReference type="PANTHER" id="PTHR22916">
    <property type="entry name" value="GLYCOSYLTRANSFERASE"/>
    <property type="match status" value="1"/>
</dbReference>
<dbReference type="CDD" id="cd00761">
    <property type="entry name" value="Glyco_tranf_GTA_type"/>
    <property type="match status" value="1"/>
</dbReference>
<feature type="domain" description="Glycosyltransferase 2-like" evidence="3">
    <location>
        <begin position="8"/>
        <end position="136"/>
    </location>
</feature>
<accession>A0A252F5T4</accession>
<dbReference type="OrthoDB" id="9807674at2"/>
<dbReference type="EMBL" id="NHOC01000003">
    <property type="protein sequence ID" value="OUM21139.1"/>
    <property type="molecule type" value="Genomic_DNA"/>
</dbReference>
<organism evidence="4 5">
    <name type="scientific">Butyricicoccus porcorum</name>
    <dbReference type="NCBI Taxonomy" id="1945634"/>
    <lineage>
        <taxon>Bacteria</taxon>
        <taxon>Bacillati</taxon>
        <taxon>Bacillota</taxon>
        <taxon>Clostridia</taxon>
        <taxon>Eubacteriales</taxon>
        <taxon>Butyricicoccaceae</taxon>
        <taxon>Butyricicoccus</taxon>
    </lineage>
</organism>
<dbReference type="Gene3D" id="3.90.550.10">
    <property type="entry name" value="Spore Coat Polysaccharide Biosynthesis Protein SpsA, Chain A"/>
    <property type="match status" value="1"/>
</dbReference>
<gene>
    <name evidence="4" type="ORF">CBW42_03640</name>
</gene>
<dbReference type="Proteomes" id="UP000194903">
    <property type="component" value="Unassembled WGS sequence"/>
</dbReference>
<keyword evidence="2" id="KW-0808">Transferase</keyword>
<dbReference type="PANTHER" id="PTHR22916:SF51">
    <property type="entry name" value="GLYCOSYLTRANSFERASE EPSH-RELATED"/>
    <property type="match status" value="1"/>
</dbReference>
<keyword evidence="1" id="KW-0328">Glycosyltransferase</keyword>
<comment type="caution">
    <text evidence="4">The sequence shown here is derived from an EMBL/GenBank/DDBJ whole genome shotgun (WGS) entry which is preliminary data.</text>
</comment>